<feature type="transmembrane region" description="Helical" evidence="7">
    <location>
        <begin position="44"/>
        <end position="62"/>
    </location>
</feature>
<organism evidence="8 9">
    <name type="scientific">Terasakiispira papahanaumokuakeensis</name>
    <dbReference type="NCBI Taxonomy" id="197479"/>
    <lineage>
        <taxon>Bacteria</taxon>
        <taxon>Pseudomonadati</taxon>
        <taxon>Pseudomonadota</taxon>
        <taxon>Gammaproteobacteria</taxon>
        <taxon>Oceanospirillales</taxon>
        <taxon>Terasakiispira</taxon>
    </lineage>
</organism>
<comment type="subcellular location">
    <subcellularLocation>
        <location evidence="1">Cell membrane</location>
        <topology evidence="1">Multi-pass membrane protein</topology>
    </subcellularLocation>
</comment>
<keyword evidence="3" id="KW-1003">Cell membrane</keyword>
<dbReference type="GO" id="GO:0000041">
    <property type="term" value="P:transition metal ion transport"/>
    <property type="evidence" value="ECO:0007669"/>
    <property type="project" value="InterPro"/>
</dbReference>
<dbReference type="STRING" id="197479.BFW38_07850"/>
<dbReference type="InterPro" id="IPR002751">
    <property type="entry name" value="CbiM/NikMN"/>
</dbReference>
<dbReference type="Pfam" id="PF01891">
    <property type="entry name" value="CbiM"/>
    <property type="match status" value="1"/>
</dbReference>
<evidence type="ECO:0000256" key="1">
    <source>
        <dbReference type="ARBA" id="ARBA00004651"/>
    </source>
</evidence>
<feature type="transmembrane region" description="Helical" evidence="7">
    <location>
        <begin position="74"/>
        <end position="103"/>
    </location>
</feature>
<sequence>MHIEPGIVTGAKLALSYLTATSALTLTAGMAWETLRQDGGGYALISRSVITTVLVFSFFEVLPHHAVGVSEVHLILGSTLFLMFGAGPTAVGLALGLLMQGLFFAPFDLPQYGMNVTTLLVPLWLLSHLARRLIAPDTLYVRVTYRQALALSTAYQGGIVVWVAFWALYGQGVNAENLASVASFGIAYMSVVILEPLIDLGVLALAKTFAGVTRGSLFNRRLHQVDHHPVDSSHIMPS</sequence>
<evidence type="ECO:0000256" key="6">
    <source>
        <dbReference type="ARBA" id="ARBA00023136"/>
    </source>
</evidence>
<keyword evidence="2" id="KW-0813">Transport</keyword>
<gene>
    <name evidence="8" type="ORF">BFW38_07850</name>
</gene>
<protein>
    <submittedName>
        <fullName evidence="8">Cobalt transporter</fullName>
    </submittedName>
</protein>
<dbReference type="GO" id="GO:0005886">
    <property type="term" value="C:plasma membrane"/>
    <property type="evidence" value="ECO:0007669"/>
    <property type="project" value="UniProtKB-SubCell"/>
</dbReference>
<feature type="transmembrane region" description="Helical" evidence="7">
    <location>
        <begin position="12"/>
        <end position="32"/>
    </location>
</feature>
<keyword evidence="6 7" id="KW-0472">Membrane</keyword>
<evidence type="ECO:0000256" key="7">
    <source>
        <dbReference type="SAM" id="Phobius"/>
    </source>
</evidence>
<keyword evidence="9" id="KW-1185">Reference proteome</keyword>
<evidence type="ECO:0000313" key="9">
    <source>
        <dbReference type="Proteomes" id="UP000094291"/>
    </source>
</evidence>
<comment type="caution">
    <text evidence="8">The sequence shown here is derived from an EMBL/GenBank/DDBJ whole genome shotgun (WGS) entry which is preliminary data.</text>
</comment>
<keyword evidence="5 7" id="KW-1133">Transmembrane helix</keyword>
<evidence type="ECO:0000256" key="2">
    <source>
        <dbReference type="ARBA" id="ARBA00022448"/>
    </source>
</evidence>
<name>A0A1E2V9D6_9GAMM</name>
<dbReference type="AlphaFoldDB" id="A0A1E2V9D6"/>
<evidence type="ECO:0000256" key="3">
    <source>
        <dbReference type="ARBA" id="ARBA00022475"/>
    </source>
</evidence>
<dbReference type="Proteomes" id="UP000094291">
    <property type="component" value="Unassembled WGS sequence"/>
</dbReference>
<dbReference type="EMBL" id="MDTQ01000001">
    <property type="protein sequence ID" value="ODC03472.1"/>
    <property type="molecule type" value="Genomic_DNA"/>
</dbReference>
<reference evidence="8 9" key="1">
    <citation type="submission" date="2016-08" db="EMBL/GenBank/DDBJ databases">
        <authorList>
            <person name="Seilhamer J.J."/>
        </authorList>
    </citation>
    <scope>NUCLEOTIDE SEQUENCE [LARGE SCALE GENOMIC DNA]</scope>
    <source>
        <strain evidence="8 9">PH27A</strain>
    </source>
</reference>
<accession>A0A1E2V9D6</accession>
<feature type="transmembrane region" description="Helical" evidence="7">
    <location>
        <begin position="109"/>
        <end position="127"/>
    </location>
</feature>
<feature type="transmembrane region" description="Helical" evidence="7">
    <location>
        <begin position="148"/>
        <end position="169"/>
    </location>
</feature>
<evidence type="ECO:0000256" key="5">
    <source>
        <dbReference type="ARBA" id="ARBA00022989"/>
    </source>
</evidence>
<dbReference type="RefSeq" id="WP_068997888.1">
    <property type="nucleotide sequence ID" value="NZ_MDTQ01000001.1"/>
</dbReference>
<dbReference type="OrthoDB" id="4710659at2"/>
<proteinExistence type="predicted"/>
<keyword evidence="4 7" id="KW-0812">Transmembrane</keyword>
<evidence type="ECO:0000313" key="8">
    <source>
        <dbReference type="EMBL" id="ODC03472.1"/>
    </source>
</evidence>
<dbReference type="Gene3D" id="1.10.1760.20">
    <property type="match status" value="1"/>
</dbReference>
<feature type="transmembrane region" description="Helical" evidence="7">
    <location>
        <begin position="181"/>
        <end position="206"/>
    </location>
</feature>
<evidence type="ECO:0000256" key="4">
    <source>
        <dbReference type="ARBA" id="ARBA00022692"/>
    </source>
</evidence>